<feature type="coiled-coil region" evidence="1">
    <location>
        <begin position="307"/>
        <end position="334"/>
    </location>
</feature>
<dbReference type="Proteomes" id="UP000075081">
    <property type="component" value="Unassembled WGS sequence"/>
</dbReference>
<evidence type="ECO:0000256" key="1">
    <source>
        <dbReference type="SAM" id="Coils"/>
    </source>
</evidence>
<dbReference type="EMBL" id="FISW01000002">
    <property type="protein sequence ID" value="CZA88272.1"/>
    <property type="molecule type" value="Genomic_DNA"/>
</dbReference>
<dbReference type="RefSeq" id="WP_228475125.1">
    <property type="nucleotide sequence ID" value="NZ_FITF01000026.1"/>
</dbReference>
<name>A0A822W269_STRSU</name>
<dbReference type="AlphaFoldDB" id="A0A822W269"/>
<proteinExistence type="predicted"/>
<feature type="coiled-coil region" evidence="1">
    <location>
        <begin position="169"/>
        <end position="263"/>
    </location>
</feature>
<evidence type="ECO:0000313" key="2">
    <source>
        <dbReference type="EMBL" id="CZA88272.1"/>
    </source>
</evidence>
<gene>
    <name evidence="2" type="ORF">ERS156295_00523</name>
</gene>
<accession>A0A822W269</accession>
<reference evidence="2 3" key="1">
    <citation type="submission" date="2016-02" db="EMBL/GenBank/DDBJ databases">
        <authorList>
            <consortium name="Pathogen Informatics"/>
        </authorList>
    </citation>
    <scope>NUCLEOTIDE SEQUENCE [LARGE SCALE GENOMIC DNA]</scope>
    <source>
        <strain evidence="2 3">FX230</strain>
    </source>
</reference>
<evidence type="ECO:0000313" key="3">
    <source>
        <dbReference type="Proteomes" id="UP000075081"/>
    </source>
</evidence>
<organism evidence="2 3">
    <name type="scientific">Streptococcus suis</name>
    <dbReference type="NCBI Taxonomy" id="1307"/>
    <lineage>
        <taxon>Bacteria</taxon>
        <taxon>Bacillati</taxon>
        <taxon>Bacillota</taxon>
        <taxon>Bacilli</taxon>
        <taxon>Lactobacillales</taxon>
        <taxon>Streptococcaceae</taxon>
        <taxon>Streptococcus</taxon>
    </lineage>
</organism>
<keyword evidence="1" id="KW-0175">Coiled coil</keyword>
<comment type="caution">
    <text evidence="2">The sequence shown here is derived from an EMBL/GenBank/DDBJ whole genome shotgun (WGS) entry which is preliminary data.</text>
</comment>
<sequence length="498" mass="58178">MLVKKIAFGNLEEAFIEEGLTDGVNIIFSDDNNKGKTLLFQAFMYSIGNTPIFPGNFKKEDYYFYSMINCAGVDYEFLRKKDTFLVIFLQEFHIFETLSELKYFLKQQKIFDIPVIEKNGREKVADLELFYELFFVGQDNRNPSNIINKGYYNKSDFSSMIVALKGYSNISNSKELDEIKEEINAVKNEIKANKKYLKLLKTDKQVSSYLDKFTSNEEFENFKNRSKQLNDKIGEIKRDRNREQARQDKLVQLLKELNSLNREIKSGNVYCTDCGSSHISFKNRDVNFDLSNAEVRKHVLNSIDFQISMSKNEVTELNEELNKIQDELKTLLMDTPNDFRKSLLYSEIIKTDMNYDDKLLELDRKLHSLQFDKSIIEQKGLTNRDGIKSIKENVVAKMNTLYKVIDPDGKLVFDDLFTKKEATYSGSDGQVYYFCRLISLNNLLKHTYPIINDSFREGEISTRKEELMIDYYKKLNKQVILSATLKNQEYAVDKYSNI</sequence>
<protein>
    <submittedName>
        <fullName evidence="2">Cytoplasmic protein</fullName>
    </submittedName>
</protein>